<dbReference type="AlphaFoldDB" id="A0A9X0A1H0"/>
<sequence>MSLIENYFTYQDMAHMLGVSKRTIENRMAEYELTNKSRYSDIHIPALDIEFDEDLEGYGVDPTASFHDDIDDAMPDGVVVPLTQSPLDANSFTIFKEIMSTVQGDDPWDIGPYLYAVQTLNRLKT</sequence>
<protein>
    <submittedName>
        <fullName evidence="1">Uncharacterized protein</fullName>
    </submittedName>
</protein>
<proteinExistence type="predicted"/>
<accession>A0A9X0A1H0</accession>
<organism evidence="1 2">
    <name type="scientific">Desmophyllum pertusum</name>
    <dbReference type="NCBI Taxonomy" id="174260"/>
    <lineage>
        <taxon>Eukaryota</taxon>
        <taxon>Metazoa</taxon>
        <taxon>Cnidaria</taxon>
        <taxon>Anthozoa</taxon>
        <taxon>Hexacorallia</taxon>
        <taxon>Scleractinia</taxon>
        <taxon>Caryophylliina</taxon>
        <taxon>Caryophylliidae</taxon>
        <taxon>Desmophyllum</taxon>
    </lineage>
</organism>
<comment type="caution">
    <text evidence="1">The sequence shown here is derived from an EMBL/GenBank/DDBJ whole genome shotgun (WGS) entry which is preliminary data.</text>
</comment>
<name>A0A9X0A1H0_9CNID</name>
<dbReference type="Proteomes" id="UP001163046">
    <property type="component" value="Unassembled WGS sequence"/>
</dbReference>
<gene>
    <name evidence="1" type="ORF">OS493_016027</name>
</gene>
<dbReference type="EMBL" id="MU825404">
    <property type="protein sequence ID" value="KAJ7391741.1"/>
    <property type="molecule type" value="Genomic_DNA"/>
</dbReference>
<evidence type="ECO:0000313" key="2">
    <source>
        <dbReference type="Proteomes" id="UP001163046"/>
    </source>
</evidence>
<keyword evidence="2" id="KW-1185">Reference proteome</keyword>
<dbReference type="OrthoDB" id="5983520at2759"/>
<evidence type="ECO:0000313" key="1">
    <source>
        <dbReference type="EMBL" id="KAJ7391741.1"/>
    </source>
</evidence>
<reference evidence="1" key="1">
    <citation type="submission" date="2023-01" db="EMBL/GenBank/DDBJ databases">
        <title>Genome assembly of the deep-sea coral Lophelia pertusa.</title>
        <authorList>
            <person name="Herrera S."/>
            <person name="Cordes E."/>
        </authorList>
    </citation>
    <scope>NUCLEOTIDE SEQUENCE</scope>
    <source>
        <strain evidence="1">USNM1676648</strain>
        <tissue evidence="1">Polyp</tissue>
    </source>
</reference>